<protein>
    <submittedName>
        <fullName evidence="3">Endonuclease/exonuclease/phosphatase family metal-dependent hydrolase</fullName>
    </submittedName>
</protein>
<gene>
    <name evidence="3" type="ORF">CLV25_12023</name>
</gene>
<keyword evidence="1" id="KW-1133">Transmembrane helix</keyword>
<feature type="domain" description="Endonuclease/exonuclease/phosphatase" evidence="2">
    <location>
        <begin position="55"/>
        <end position="338"/>
    </location>
</feature>
<dbReference type="Pfam" id="PF03372">
    <property type="entry name" value="Exo_endo_phos"/>
    <property type="match status" value="1"/>
</dbReference>
<keyword evidence="1" id="KW-0812">Transmembrane</keyword>
<accession>A0A4V6NLS9</accession>
<reference evidence="3 4" key="1">
    <citation type="submission" date="2019-03" db="EMBL/GenBank/DDBJ databases">
        <title>Genomic Encyclopedia of Archaeal and Bacterial Type Strains, Phase II (KMG-II): from individual species to whole genera.</title>
        <authorList>
            <person name="Goeker M."/>
        </authorList>
    </citation>
    <scope>NUCLEOTIDE SEQUENCE [LARGE SCALE GENOMIC DNA]</scope>
    <source>
        <strain evidence="3 4">RL-C</strain>
    </source>
</reference>
<comment type="caution">
    <text evidence="3">The sequence shown here is derived from an EMBL/GenBank/DDBJ whole genome shotgun (WGS) entry which is preliminary data.</text>
</comment>
<dbReference type="GO" id="GO:0004527">
    <property type="term" value="F:exonuclease activity"/>
    <property type="evidence" value="ECO:0007669"/>
    <property type="project" value="UniProtKB-KW"/>
</dbReference>
<evidence type="ECO:0000313" key="3">
    <source>
        <dbReference type="EMBL" id="TCN62110.1"/>
    </source>
</evidence>
<dbReference type="InterPro" id="IPR036691">
    <property type="entry name" value="Endo/exonu/phosph_ase_sf"/>
</dbReference>
<keyword evidence="3" id="KW-0269">Exonuclease</keyword>
<feature type="transmembrane region" description="Helical" evidence="1">
    <location>
        <begin position="6"/>
        <end position="25"/>
    </location>
</feature>
<keyword evidence="4" id="KW-1185">Reference proteome</keyword>
<sequence>MKIFKYILLIVAVTLLLFGSFLYYSEKTLPTYKPKEVIFSSSSQSTFDKDTITILTWNIGYCGLGKDMDFFYDGGTRMRTSKPITLSNLKEIVRTLTANNDADCILLQEIDINSKRSYNINQVEEMKANMPDYQHYFAANYVADLIPAPISSPLGRVNSGILTLTQTNPQQVARHSYPDRHPWPEGLFMPKRCFMESRISTKSGKELVIVNTHNSAYDNGSLRKMEMDLLRGFVLKEYQKGNWIIVGGDWNQNPTGYLQKNVDKEALKHFTPGQIPEGYFPKGWHLAWDKGTDSNRFLNKPYQQGKTMTTTIDFFLLSPNIETLSVRVLRDGFTYSDHQPVRATFVLKQP</sequence>
<dbReference type="EMBL" id="SLWB01000020">
    <property type="protein sequence ID" value="TCN62110.1"/>
    <property type="molecule type" value="Genomic_DNA"/>
</dbReference>
<evidence type="ECO:0000256" key="1">
    <source>
        <dbReference type="SAM" id="Phobius"/>
    </source>
</evidence>
<keyword evidence="3" id="KW-0540">Nuclease</keyword>
<organism evidence="3 4">
    <name type="scientific">Acetobacteroides hydrogenigenes</name>
    <dbReference type="NCBI Taxonomy" id="979970"/>
    <lineage>
        <taxon>Bacteria</taxon>
        <taxon>Pseudomonadati</taxon>
        <taxon>Bacteroidota</taxon>
        <taxon>Bacteroidia</taxon>
        <taxon>Bacteroidales</taxon>
        <taxon>Rikenellaceae</taxon>
        <taxon>Acetobacteroides</taxon>
    </lineage>
</organism>
<dbReference type="SUPFAM" id="SSF56219">
    <property type="entry name" value="DNase I-like"/>
    <property type="match status" value="1"/>
</dbReference>
<dbReference type="AlphaFoldDB" id="A0A4V6NLS9"/>
<evidence type="ECO:0000259" key="2">
    <source>
        <dbReference type="Pfam" id="PF03372"/>
    </source>
</evidence>
<dbReference type="RefSeq" id="WP_131840485.1">
    <property type="nucleotide sequence ID" value="NZ_SLWB01000020.1"/>
</dbReference>
<keyword evidence="3" id="KW-0255">Endonuclease</keyword>
<dbReference type="OrthoDB" id="712861at2"/>
<dbReference type="Proteomes" id="UP000294830">
    <property type="component" value="Unassembled WGS sequence"/>
</dbReference>
<name>A0A4V6NLS9_9BACT</name>
<keyword evidence="1" id="KW-0472">Membrane</keyword>
<evidence type="ECO:0000313" key="4">
    <source>
        <dbReference type="Proteomes" id="UP000294830"/>
    </source>
</evidence>
<dbReference type="InterPro" id="IPR005135">
    <property type="entry name" value="Endo/exonuclease/phosphatase"/>
</dbReference>
<dbReference type="Gene3D" id="3.60.10.10">
    <property type="entry name" value="Endonuclease/exonuclease/phosphatase"/>
    <property type="match status" value="1"/>
</dbReference>
<dbReference type="GO" id="GO:0004519">
    <property type="term" value="F:endonuclease activity"/>
    <property type="evidence" value="ECO:0007669"/>
    <property type="project" value="UniProtKB-KW"/>
</dbReference>
<keyword evidence="3" id="KW-0378">Hydrolase</keyword>
<proteinExistence type="predicted"/>